<keyword evidence="2" id="KW-0472">Membrane</keyword>
<evidence type="ECO:0000313" key="4">
    <source>
        <dbReference type="Proteomes" id="UP000479526"/>
    </source>
</evidence>
<gene>
    <name evidence="3" type="ORF">GT755_00420</name>
</gene>
<evidence type="ECO:0000313" key="3">
    <source>
        <dbReference type="EMBL" id="NAS20142.1"/>
    </source>
</evidence>
<feature type="transmembrane region" description="Helical" evidence="2">
    <location>
        <begin position="131"/>
        <end position="154"/>
    </location>
</feature>
<reference evidence="3 4" key="1">
    <citation type="submission" date="2020-01" db="EMBL/GenBank/DDBJ databases">
        <title>Herbidospora sp. NEAU-GS84 nov., a novel actinomycete isolated from soil.</title>
        <authorList>
            <person name="Han L."/>
        </authorList>
    </citation>
    <scope>NUCLEOTIDE SEQUENCE [LARGE SCALE GENOMIC DNA]</scope>
    <source>
        <strain evidence="3 4">NEAU-GS84</strain>
    </source>
</reference>
<dbReference type="AlphaFoldDB" id="A0A7C9IZR8"/>
<dbReference type="RefSeq" id="WP_161477687.1">
    <property type="nucleotide sequence ID" value="NZ_WXEW01000001.1"/>
</dbReference>
<keyword evidence="2" id="KW-0812">Transmembrane</keyword>
<accession>A0A7C9IZR8</accession>
<organism evidence="3 4">
    <name type="scientific">Herbidospora solisilvae</name>
    <dbReference type="NCBI Taxonomy" id="2696284"/>
    <lineage>
        <taxon>Bacteria</taxon>
        <taxon>Bacillati</taxon>
        <taxon>Actinomycetota</taxon>
        <taxon>Actinomycetes</taxon>
        <taxon>Streptosporangiales</taxon>
        <taxon>Streptosporangiaceae</taxon>
        <taxon>Herbidospora</taxon>
    </lineage>
</organism>
<sequence length="227" mass="24354">MIGEFIRWQVLTWLGVSALAFGVAAFVYAGETAFARRSIVTSGTVEEVRRSGVLYTDDGSSRVEYHGRVRYTVRGAEVVSNRMRLAGCDVPVCPAPKEGQIVHVAYDPENFNRAVRTSAAGLPHWPVPGPVVWILGLMGLVPLIGAVVNLVWIWPVLRTRSWFTLAVSLRQPAAEGREAVDEVFGDVAGSADAVRDAAVGLLLAEGGSSAGGSGVRAPNDPCRSRRR</sequence>
<name>A0A7C9IZR8_9ACTN</name>
<dbReference type="EMBL" id="WXEW01000001">
    <property type="protein sequence ID" value="NAS20142.1"/>
    <property type="molecule type" value="Genomic_DNA"/>
</dbReference>
<evidence type="ECO:0000256" key="2">
    <source>
        <dbReference type="SAM" id="Phobius"/>
    </source>
</evidence>
<evidence type="ECO:0000256" key="1">
    <source>
        <dbReference type="SAM" id="MobiDB-lite"/>
    </source>
</evidence>
<protein>
    <recommendedName>
        <fullName evidence="5">DUF3592 domain-containing protein</fullName>
    </recommendedName>
</protein>
<dbReference type="Proteomes" id="UP000479526">
    <property type="component" value="Unassembled WGS sequence"/>
</dbReference>
<keyword evidence="2" id="KW-1133">Transmembrane helix</keyword>
<feature type="region of interest" description="Disordered" evidence="1">
    <location>
        <begin position="205"/>
        <end position="227"/>
    </location>
</feature>
<comment type="caution">
    <text evidence="3">The sequence shown here is derived from an EMBL/GenBank/DDBJ whole genome shotgun (WGS) entry which is preliminary data.</text>
</comment>
<keyword evidence="4" id="KW-1185">Reference proteome</keyword>
<evidence type="ECO:0008006" key="5">
    <source>
        <dbReference type="Google" id="ProtNLM"/>
    </source>
</evidence>
<proteinExistence type="predicted"/>